<evidence type="ECO:0000256" key="11">
    <source>
        <dbReference type="SAM" id="MobiDB-lite"/>
    </source>
</evidence>
<dbReference type="GO" id="GO:0008270">
    <property type="term" value="F:zinc ion binding"/>
    <property type="evidence" value="ECO:0007669"/>
    <property type="project" value="UniProtKB-KW"/>
</dbReference>
<dbReference type="InterPro" id="IPR001766">
    <property type="entry name" value="Fork_head_dom"/>
</dbReference>
<dbReference type="GO" id="GO:0000981">
    <property type="term" value="F:DNA-binding transcription factor activity, RNA polymerase II-specific"/>
    <property type="evidence" value="ECO:0007669"/>
    <property type="project" value="TreeGrafter"/>
</dbReference>
<evidence type="ECO:0000256" key="4">
    <source>
        <dbReference type="ARBA" id="ARBA00022771"/>
    </source>
</evidence>
<accession>A0A914YPX5</accession>
<evidence type="ECO:0000256" key="3">
    <source>
        <dbReference type="ARBA" id="ARBA00022723"/>
    </source>
</evidence>
<comment type="subcellular location">
    <subcellularLocation>
        <location evidence="1 10">Nucleus</location>
    </subcellularLocation>
</comment>
<feature type="compositionally biased region" description="Low complexity" evidence="11">
    <location>
        <begin position="1"/>
        <end position="25"/>
    </location>
</feature>
<keyword evidence="4" id="KW-0863">Zinc-finger</keyword>
<evidence type="ECO:0000256" key="5">
    <source>
        <dbReference type="ARBA" id="ARBA00022833"/>
    </source>
</evidence>
<evidence type="ECO:0000256" key="6">
    <source>
        <dbReference type="ARBA" id="ARBA00023015"/>
    </source>
</evidence>
<dbReference type="InterPro" id="IPR036390">
    <property type="entry name" value="WH_DNA-bd_sf"/>
</dbReference>
<organism evidence="13 14">
    <name type="scientific">Panagrolaimus superbus</name>
    <dbReference type="NCBI Taxonomy" id="310955"/>
    <lineage>
        <taxon>Eukaryota</taxon>
        <taxon>Metazoa</taxon>
        <taxon>Ecdysozoa</taxon>
        <taxon>Nematoda</taxon>
        <taxon>Chromadorea</taxon>
        <taxon>Rhabditida</taxon>
        <taxon>Tylenchina</taxon>
        <taxon>Panagrolaimomorpha</taxon>
        <taxon>Panagrolaimoidea</taxon>
        <taxon>Panagrolaimidae</taxon>
        <taxon>Panagrolaimus</taxon>
    </lineage>
</organism>
<dbReference type="Pfam" id="PF00250">
    <property type="entry name" value="Forkhead"/>
    <property type="match status" value="1"/>
</dbReference>
<dbReference type="CDD" id="cd20065">
    <property type="entry name" value="FH_FOXP2"/>
    <property type="match status" value="1"/>
</dbReference>
<evidence type="ECO:0000256" key="2">
    <source>
        <dbReference type="ARBA" id="ARBA00022491"/>
    </source>
</evidence>
<dbReference type="PANTHER" id="PTHR45796:SF4">
    <property type="entry name" value="FORKHEAD BOX P, ISOFORM C"/>
    <property type="match status" value="1"/>
</dbReference>
<keyword evidence="2" id="KW-0678">Repressor</keyword>
<dbReference type="InterPro" id="IPR050998">
    <property type="entry name" value="FOXP"/>
</dbReference>
<dbReference type="WBParaSite" id="PSU_v2.g19416.t1">
    <property type="protein sequence ID" value="PSU_v2.g19416.t1"/>
    <property type="gene ID" value="PSU_v2.g19416"/>
</dbReference>
<dbReference type="GO" id="GO:0005634">
    <property type="term" value="C:nucleus"/>
    <property type="evidence" value="ECO:0007669"/>
    <property type="project" value="UniProtKB-SubCell"/>
</dbReference>
<evidence type="ECO:0000313" key="13">
    <source>
        <dbReference type="Proteomes" id="UP000887577"/>
    </source>
</evidence>
<evidence type="ECO:0000313" key="14">
    <source>
        <dbReference type="WBParaSite" id="PSU_v2.g19416.t1"/>
    </source>
</evidence>
<evidence type="ECO:0000256" key="10">
    <source>
        <dbReference type="PROSITE-ProRule" id="PRU00089"/>
    </source>
</evidence>
<name>A0A914YPX5_9BILA</name>
<feature type="compositionally biased region" description="Polar residues" evidence="11">
    <location>
        <begin position="274"/>
        <end position="287"/>
    </location>
</feature>
<keyword evidence="3" id="KW-0479">Metal-binding</keyword>
<dbReference type="GO" id="GO:0000978">
    <property type="term" value="F:RNA polymerase II cis-regulatory region sequence-specific DNA binding"/>
    <property type="evidence" value="ECO:0007669"/>
    <property type="project" value="TreeGrafter"/>
</dbReference>
<feature type="region of interest" description="Disordered" evidence="11">
    <location>
        <begin position="1"/>
        <end position="33"/>
    </location>
</feature>
<feature type="domain" description="Fork-head" evidence="12">
    <location>
        <begin position="55"/>
        <end position="130"/>
    </location>
</feature>
<dbReference type="FunFam" id="1.10.10.10:FF:000010">
    <property type="entry name" value="Forkhead box P2 isoform B"/>
    <property type="match status" value="1"/>
</dbReference>
<dbReference type="InterPro" id="IPR047412">
    <property type="entry name" value="FH_FOXP1_P2"/>
</dbReference>
<dbReference type="PROSITE" id="PS50039">
    <property type="entry name" value="FORK_HEAD_3"/>
    <property type="match status" value="1"/>
</dbReference>
<dbReference type="AlphaFoldDB" id="A0A914YPX5"/>
<evidence type="ECO:0000259" key="12">
    <source>
        <dbReference type="PROSITE" id="PS50039"/>
    </source>
</evidence>
<keyword evidence="13" id="KW-1185">Reference proteome</keyword>
<dbReference type="Gene3D" id="1.10.10.10">
    <property type="entry name" value="Winged helix-like DNA-binding domain superfamily/Winged helix DNA-binding domain"/>
    <property type="match status" value="1"/>
</dbReference>
<keyword evidence="5" id="KW-0862">Zinc</keyword>
<evidence type="ECO:0000256" key="1">
    <source>
        <dbReference type="ARBA" id="ARBA00004123"/>
    </source>
</evidence>
<keyword evidence="7 10" id="KW-0238">DNA-binding</keyword>
<evidence type="ECO:0000256" key="7">
    <source>
        <dbReference type="ARBA" id="ARBA00023125"/>
    </source>
</evidence>
<keyword evidence="9 10" id="KW-0539">Nucleus</keyword>
<feature type="region of interest" description="Disordered" evidence="11">
    <location>
        <begin position="215"/>
        <end position="287"/>
    </location>
</feature>
<evidence type="ECO:0000256" key="9">
    <source>
        <dbReference type="ARBA" id="ARBA00023242"/>
    </source>
</evidence>
<dbReference type="InterPro" id="IPR030456">
    <property type="entry name" value="TF_fork_head_CS_2"/>
</dbReference>
<dbReference type="SMART" id="SM00339">
    <property type="entry name" value="FH"/>
    <property type="match status" value="1"/>
</dbReference>
<sequence>MNPSQPASRSSASSSNASNLAMPSSSRRRVSDKAVMPISADIERNREFYRSHDVRPPYTYASLIRQAIMESRDCQLTLNEIYQWFTETFAYFRRNAATWKNAVRHNLSLHKCFARVEQNVKGAVWTVDDSEFYKRRPQRTSSARSSVKAATPSLDQNALVHALAQAQQQLNNELLHAGTNGGNINIKEESQLFNTHDYLKHSKDDLDLDAGHLSHRAAAPTSRPISAGPSSTIKREPLSPNRGSDPNNSPQLIVDDYDDDDDDDGVEDDEQHNSNENLMNSSKTCTD</sequence>
<dbReference type="SUPFAM" id="SSF46785">
    <property type="entry name" value="Winged helix' DNA-binding domain"/>
    <property type="match status" value="1"/>
</dbReference>
<dbReference type="Proteomes" id="UP000887577">
    <property type="component" value="Unplaced"/>
</dbReference>
<dbReference type="PANTHER" id="PTHR45796">
    <property type="entry name" value="FORKHEAD BOX P, ISOFORM C"/>
    <property type="match status" value="1"/>
</dbReference>
<dbReference type="PROSITE" id="PS00658">
    <property type="entry name" value="FORK_HEAD_2"/>
    <property type="match status" value="1"/>
</dbReference>
<protein>
    <submittedName>
        <fullName evidence="14">Fork-head domain-containing protein</fullName>
    </submittedName>
</protein>
<proteinExistence type="predicted"/>
<reference evidence="14" key="1">
    <citation type="submission" date="2022-11" db="UniProtKB">
        <authorList>
            <consortium name="WormBaseParasite"/>
        </authorList>
    </citation>
    <scope>IDENTIFICATION</scope>
</reference>
<dbReference type="InterPro" id="IPR036388">
    <property type="entry name" value="WH-like_DNA-bd_sf"/>
</dbReference>
<feature type="compositionally biased region" description="Polar residues" evidence="11">
    <location>
        <begin position="241"/>
        <end position="251"/>
    </location>
</feature>
<feature type="compositionally biased region" description="Acidic residues" evidence="11">
    <location>
        <begin position="255"/>
        <end position="270"/>
    </location>
</feature>
<feature type="DNA-binding region" description="Fork-head" evidence="10">
    <location>
        <begin position="55"/>
        <end position="130"/>
    </location>
</feature>
<keyword evidence="8" id="KW-0804">Transcription</keyword>
<evidence type="ECO:0000256" key="8">
    <source>
        <dbReference type="ARBA" id="ARBA00023163"/>
    </source>
</evidence>
<keyword evidence="6" id="KW-0805">Transcription regulation</keyword>
<dbReference type="PRINTS" id="PR00053">
    <property type="entry name" value="FORKHEAD"/>
</dbReference>